<dbReference type="KEGG" id="dal:Dalk_4592"/>
<evidence type="ECO:0000313" key="3">
    <source>
        <dbReference type="Proteomes" id="UP000000739"/>
    </source>
</evidence>
<evidence type="ECO:0000256" key="1">
    <source>
        <dbReference type="SAM" id="Phobius"/>
    </source>
</evidence>
<dbReference type="RefSeq" id="WP_015949309.1">
    <property type="nucleotide sequence ID" value="NC_011768.1"/>
</dbReference>
<accession>B8FNI9</accession>
<name>B8FNI9_DESAL</name>
<reference evidence="2 3" key="1">
    <citation type="journal article" date="2012" name="Environ. Microbiol.">
        <title>The genome sequence of Desulfatibacillum alkenivorans AK-01: a blueprint for anaerobic alkane oxidation.</title>
        <authorList>
            <person name="Callaghan A.V."/>
            <person name="Morris B.E."/>
            <person name="Pereira I.A."/>
            <person name="McInerney M.J."/>
            <person name="Austin R.N."/>
            <person name="Groves J.T."/>
            <person name="Kukor J.J."/>
            <person name="Suflita J.M."/>
            <person name="Young L.Y."/>
            <person name="Zylstra G.J."/>
            <person name="Wawrik B."/>
        </authorList>
    </citation>
    <scope>NUCLEOTIDE SEQUENCE [LARGE SCALE GENOMIC DNA]</scope>
    <source>
        <strain evidence="2 3">AK-01</strain>
    </source>
</reference>
<gene>
    <name evidence="2" type="ordered locus">Dalk_4592</name>
</gene>
<dbReference type="EMBL" id="CP001322">
    <property type="protein sequence ID" value="ACL06270.1"/>
    <property type="molecule type" value="Genomic_DNA"/>
</dbReference>
<protein>
    <submittedName>
        <fullName evidence="2">Uncharacterized protein</fullName>
    </submittedName>
</protein>
<keyword evidence="1" id="KW-1133">Transmembrane helix</keyword>
<keyword evidence="1" id="KW-0472">Membrane</keyword>
<feature type="transmembrane region" description="Helical" evidence="1">
    <location>
        <begin position="17"/>
        <end position="34"/>
    </location>
</feature>
<dbReference type="Proteomes" id="UP000000739">
    <property type="component" value="Chromosome"/>
</dbReference>
<dbReference type="HOGENOM" id="CLU_3250400_0_0_7"/>
<dbReference type="AlphaFoldDB" id="B8FNI9"/>
<evidence type="ECO:0000313" key="2">
    <source>
        <dbReference type="EMBL" id="ACL06270.1"/>
    </source>
</evidence>
<organism evidence="2 3">
    <name type="scientific">Desulfatibacillum aliphaticivorans</name>
    <dbReference type="NCBI Taxonomy" id="218208"/>
    <lineage>
        <taxon>Bacteria</taxon>
        <taxon>Pseudomonadati</taxon>
        <taxon>Thermodesulfobacteriota</taxon>
        <taxon>Desulfobacteria</taxon>
        <taxon>Desulfobacterales</taxon>
        <taxon>Desulfatibacillaceae</taxon>
        <taxon>Desulfatibacillum</taxon>
    </lineage>
</organism>
<proteinExistence type="predicted"/>
<keyword evidence="1" id="KW-0812">Transmembrane</keyword>
<keyword evidence="3" id="KW-1185">Reference proteome</keyword>
<sequence length="42" mass="4778">MTIPCTIYGIIADLTPKYTPCLCLLVVLAVLIAWRMDKRRVI</sequence>